<dbReference type="Pfam" id="PF00551">
    <property type="entry name" value="Formyl_trans_N"/>
    <property type="match status" value="1"/>
</dbReference>
<evidence type="ECO:0000256" key="5">
    <source>
        <dbReference type="ARBA" id="ARBA00022679"/>
    </source>
</evidence>
<comment type="similarity">
    <text evidence="2 8">Belongs to the Fmt family.</text>
</comment>
<gene>
    <name evidence="8" type="primary">fmt</name>
    <name evidence="9" type="ORF">AWM75_02725</name>
</gene>
<dbReference type="InterPro" id="IPR044135">
    <property type="entry name" value="Met-tRNA-FMT_C"/>
</dbReference>
<proteinExistence type="inferred from homology"/>
<evidence type="ECO:0000256" key="8">
    <source>
        <dbReference type="HAMAP-Rule" id="MF_00182"/>
    </source>
</evidence>
<dbReference type="CDD" id="cd08646">
    <property type="entry name" value="FMT_core_Met-tRNA-FMT_N"/>
    <property type="match status" value="1"/>
</dbReference>
<feature type="binding site" evidence="8">
    <location>
        <begin position="111"/>
        <end position="114"/>
    </location>
    <ligand>
        <name>(6S)-5,6,7,8-tetrahydrofolate</name>
        <dbReference type="ChEBI" id="CHEBI:57453"/>
    </ligand>
</feature>
<dbReference type="STRING" id="128944.AWM75_02725"/>
<dbReference type="NCBIfam" id="TIGR00460">
    <property type="entry name" value="fmt"/>
    <property type="match status" value="1"/>
</dbReference>
<sequence>MKKIVFMGTPAFSVPILQALVASPDYQVVAVVTQPDRPVGRKRKLQASPVKEAALAHDIPLYQPEKIGQDQELAELLASDCDLIVTAAFGQFLPERLLKLPKYGAVNVHASLLPKYRGGAPVHYAIWQGETETGVTIMRMVKAMDAGAILSQAAIPIEDQDTVASMFDKLSIVGRDLLMTTLPDLFAGKIQEVPQDEALASYSPNISRDQERVDWQQSAQEIHNQIRAFNSWPVAHTMLAGERWKLWASQVTDQDSQAQPGTIVEINKKPARFYVATGDGSVLALTEIQPAGKKKMDIASFINGGAGQLQEGDRFDPID</sequence>
<keyword evidence="6 8" id="KW-0648">Protein biosynthesis</keyword>
<dbReference type="GO" id="GO:0005829">
    <property type="term" value="C:cytosol"/>
    <property type="evidence" value="ECO:0007669"/>
    <property type="project" value="TreeGrafter"/>
</dbReference>
<dbReference type="RefSeq" id="WP_067977930.1">
    <property type="nucleotide sequence ID" value="NZ_CP014163.1"/>
</dbReference>
<comment type="catalytic activity">
    <reaction evidence="7 8">
        <text>L-methionyl-tRNA(fMet) + (6R)-10-formyltetrahydrofolate = N-formyl-L-methionyl-tRNA(fMet) + (6S)-5,6,7,8-tetrahydrofolate + H(+)</text>
        <dbReference type="Rhea" id="RHEA:24380"/>
        <dbReference type="Rhea" id="RHEA-COMP:9952"/>
        <dbReference type="Rhea" id="RHEA-COMP:9953"/>
        <dbReference type="ChEBI" id="CHEBI:15378"/>
        <dbReference type="ChEBI" id="CHEBI:57453"/>
        <dbReference type="ChEBI" id="CHEBI:78530"/>
        <dbReference type="ChEBI" id="CHEBI:78844"/>
        <dbReference type="ChEBI" id="CHEBI:195366"/>
        <dbReference type="EC" id="2.1.2.9"/>
    </reaction>
</comment>
<dbReference type="Gene3D" id="3.40.50.170">
    <property type="entry name" value="Formyl transferase, N-terminal domain"/>
    <property type="match status" value="1"/>
</dbReference>
<evidence type="ECO:0000313" key="10">
    <source>
        <dbReference type="Proteomes" id="UP000062260"/>
    </source>
</evidence>
<evidence type="ECO:0000256" key="2">
    <source>
        <dbReference type="ARBA" id="ARBA00010699"/>
    </source>
</evidence>
<dbReference type="HAMAP" id="MF_00182">
    <property type="entry name" value="Formyl_trans"/>
    <property type="match status" value="1"/>
</dbReference>
<comment type="function">
    <text evidence="1 8">Attaches a formyl group to the free amino group of methionyl-tRNA(fMet). The formyl group appears to play a dual role in the initiator identity of N-formylmethionyl-tRNA by promoting its recognition by IF2 and preventing the misappropriation of this tRNA by the elongation apparatus.</text>
</comment>
<keyword evidence="5 8" id="KW-0808">Transferase</keyword>
<evidence type="ECO:0000256" key="7">
    <source>
        <dbReference type="ARBA" id="ARBA00048558"/>
    </source>
</evidence>
<dbReference type="AlphaFoldDB" id="A0A109RGT1"/>
<evidence type="ECO:0000256" key="1">
    <source>
        <dbReference type="ARBA" id="ARBA00002606"/>
    </source>
</evidence>
<evidence type="ECO:0000313" key="9">
    <source>
        <dbReference type="EMBL" id="AMB98976.1"/>
    </source>
</evidence>
<dbReference type="Proteomes" id="UP000062260">
    <property type="component" value="Chromosome"/>
</dbReference>
<dbReference type="InterPro" id="IPR041711">
    <property type="entry name" value="Met-tRNA-FMT_N"/>
</dbReference>
<dbReference type="GO" id="GO:0004479">
    <property type="term" value="F:methionyl-tRNA formyltransferase activity"/>
    <property type="evidence" value="ECO:0007669"/>
    <property type="project" value="UniProtKB-UniRule"/>
</dbReference>
<dbReference type="Pfam" id="PF02911">
    <property type="entry name" value="Formyl_trans_C"/>
    <property type="match status" value="1"/>
</dbReference>
<dbReference type="InterPro" id="IPR036477">
    <property type="entry name" value="Formyl_transf_N_sf"/>
</dbReference>
<name>A0A109RGT1_9LACT</name>
<evidence type="ECO:0000256" key="6">
    <source>
        <dbReference type="ARBA" id="ARBA00022917"/>
    </source>
</evidence>
<dbReference type="FunFam" id="3.40.50.170:FF:000004">
    <property type="entry name" value="Methionyl-tRNA formyltransferase"/>
    <property type="match status" value="1"/>
</dbReference>
<dbReference type="Gene3D" id="3.10.25.10">
    <property type="entry name" value="Formyl transferase, C-terminal domain"/>
    <property type="match status" value="1"/>
</dbReference>
<dbReference type="EMBL" id="CP014163">
    <property type="protein sequence ID" value="AMB98976.1"/>
    <property type="molecule type" value="Genomic_DNA"/>
</dbReference>
<dbReference type="PROSITE" id="PS00373">
    <property type="entry name" value="GART"/>
    <property type="match status" value="1"/>
</dbReference>
<dbReference type="SUPFAM" id="SSF50486">
    <property type="entry name" value="FMT C-terminal domain-like"/>
    <property type="match status" value="1"/>
</dbReference>
<keyword evidence="10" id="KW-1185">Reference proteome</keyword>
<organism evidence="9 10">
    <name type="scientific">Aerococcus urinaehominis</name>
    <dbReference type="NCBI Taxonomy" id="128944"/>
    <lineage>
        <taxon>Bacteria</taxon>
        <taxon>Bacillati</taxon>
        <taxon>Bacillota</taxon>
        <taxon>Bacilli</taxon>
        <taxon>Lactobacillales</taxon>
        <taxon>Aerococcaceae</taxon>
        <taxon>Aerococcus</taxon>
    </lineage>
</organism>
<dbReference type="InterPro" id="IPR011034">
    <property type="entry name" value="Formyl_transferase-like_C_sf"/>
</dbReference>
<dbReference type="EC" id="2.1.2.9" evidence="3 8"/>
<dbReference type="InterPro" id="IPR005794">
    <property type="entry name" value="Fmt"/>
</dbReference>
<dbReference type="SUPFAM" id="SSF53328">
    <property type="entry name" value="Formyltransferase"/>
    <property type="match status" value="1"/>
</dbReference>
<dbReference type="OrthoDB" id="9802815at2"/>
<dbReference type="KEGG" id="auh:AWM75_02725"/>
<dbReference type="PANTHER" id="PTHR11138:SF5">
    <property type="entry name" value="METHIONYL-TRNA FORMYLTRANSFERASE, MITOCHONDRIAL"/>
    <property type="match status" value="1"/>
</dbReference>
<dbReference type="PANTHER" id="PTHR11138">
    <property type="entry name" value="METHIONYL-TRNA FORMYLTRANSFERASE"/>
    <property type="match status" value="1"/>
</dbReference>
<evidence type="ECO:0000256" key="3">
    <source>
        <dbReference type="ARBA" id="ARBA00012261"/>
    </source>
</evidence>
<reference evidence="9 10" key="1">
    <citation type="journal article" date="2016" name="Genome Announc.">
        <title>Complete Genome Sequences of Aerococcus christensenii CCUG 28831T, Aerococcus sanguinicola CCUG 43001T, Aerococcus urinae CCUG 36881T, Aerococcus urinaeequi CCUG 28094T, Aerococcus urinaehominis CCUG 42038 BT, and Aerococcus viridans CCUG 4311T.</title>
        <authorList>
            <person name="Carkaci D."/>
            <person name="Dargis R."/>
            <person name="Nielsen X.C."/>
            <person name="Skovgaard O."/>
            <person name="Fuursted K."/>
            <person name="Christensen J.J."/>
        </authorList>
    </citation>
    <scope>NUCLEOTIDE SEQUENCE [LARGE SCALE GENOMIC DNA]</scope>
    <source>
        <strain evidence="9 10">CCUG42038B</strain>
    </source>
</reference>
<protein>
    <recommendedName>
        <fullName evidence="4 8">Methionyl-tRNA formyltransferase</fullName>
        <ecNumber evidence="3 8">2.1.2.9</ecNumber>
    </recommendedName>
</protein>
<dbReference type="CDD" id="cd08704">
    <property type="entry name" value="Met_tRNA_FMT_C"/>
    <property type="match status" value="1"/>
</dbReference>
<evidence type="ECO:0000256" key="4">
    <source>
        <dbReference type="ARBA" id="ARBA00016014"/>
    </source>
</evidence>
<dbReference type="InterPro" id="IPR002376">
    <property type="entry name" value="Formyl_transf_N"/>
</dbReference>
<dbReference type="InterPro" id="IPR037022">
    <property type="entry name" value="Formyl_trans_C_sf"/>
</dbReference>
<dbReference type="InterPro" id="IPR001555">
    <property type="entry name" value="GART_AS"/>
</dbReference>
<accession>A0A109RGT1</accession>
<reference evidence="10" key="2">
    <citation type="submission" date="2016-01" db="EMBL/GenBank/DDBJ databases">
        <title>Six Aerococcus type strain genome sequencing and assembly using PacBio and Illumina Hiseq.</title>
        <authorList>
            <person name="Carkaci D."/>
            <person name="Dargis R."/>
            <person name="Nielsen X.C."/>
            <person name="Skovgaard O."/>
            <person name="Fuursted K."/>
            <person name="Christensen J.J."/>
        </authorList>
    </citation>
    <scope>NUCLEOTIDE SEQUENCE [LARGE SCALE GENOMIC DNA]</scope>
    <source>
        <strain evidence="10">CCUG42038B</strain>
    </source>
</reference>
<dbReference type="InterPro" id="IPR005793">
    <property type="entry name" value="Formyl_trans_C"/>
</dbReference>